<organism evidence="2 3">
    <name type="scientific">Alloscardovia macacae</name>
    <dbReference type="NCBI Taxonomy" id="1160091"/>
    <lineage>
        <taxon>Bacteria</taxon>
        <taxon>Bacillati</taxon>
        <taxon>Actinomycetota</taxon>
        <taxon>Actinomycetes</taxon>
        <taxon>Bifidobacteriales</taxon>
        <taxon>Bifidobacteriaceae</taxon>
        <taxon>Alloscardovia</taxon>
    </lineage>
</organism>
<protein>
    <submittedName>
        <fullName evidence="2">Divergent AAA domain-containing protein</fullName>
    </submittedName>
</protein>
<proteinExistence type="predicted"/>
<dbReference type="RefSeq" id="WP_094726698.1">
    <property type="nucleotide sequence ID" value="NZ_JBHLWS010000012.1"/>
</dbReference>
<gene>
    <name evidence="2" type="ORF">ALMA_1039</name>
</gene>
<accession>A0A261F4S2</accession>
<dbReference type="EMBL" id="MWWT01000006">
    <property type="protein sequence ID" value="OZG54075.1"/>
    <property type="molecule type" value="Genomic_DNA"/>
</dbReference>
<dbReference type="Gene3D" id="3.30.565.60">
    <property type="match status" value="1"/>
</dbReference>
<feature type="domain" description="Schlafen AlbA-2" evidence="1">
    <location>
        <begin position="17"/>
        <end position="127"/>
    </location>
</feature>
<name>A0A261F4S2_9BIFI</name>
<evidence type="ECO:0000313" key="3">
    <source>
        <dbReference type="Proteomes" id="UP000243657"/>
    </source>
</evidence>
<dbReference type="InterPro" id="IPR038475">
    <property type="entry name" value="RecG_C_sf"/>
</dbReference>
<dbReference type="PANTHER" id="PTHR30595">
    <property type="entry name" value="GLPR-RELATED TRANSCRIPTIONAL REPRESSOR"/>
    <property type="match status" value="1"/>
</dbReference>
<dbReference type="Gene3D" id="3.30.950.30">
    <property type="entry name" value="Schlafen, AAA domain"/>
    <property type="match status" value="1"/>
</dbReference>
<evidence type="ECO:0000313" key="2">
    <source>
        <dbReference type="EMBL" id="OZG54075.1"/>
    </source>
</evidence>
<reference evidence="2 3" key="1">
    <citation type="journal article" date="2017" name="BMC Genomics">
        <title>Comparative genomic and phylogenomic analyses of the Bifidobacteriaceae family.</title>
        <authorList>
            <person name="Lugli G.A."/>
            <person name="Milani C."/>
            <person name="Turroni F."/>
            <person name="Duranti S."/>
            <person name="Mancabelli L."/>
            <person name="Mangifesta M."/>
            <person name="Ferrario C."/>
            <person name="Modesto M."/>
            <person name="Mattarelli P."/>
            <person name="Jiri K."/>
            <person name="van Sinderen D."/>
            <person name="Ventura M."/>
        </authorList>
    </citation>
    <scope>NUCLEOTIDE SEQUENCE [LARGE SCALE GENOMIC DNA]</scope>
    <source>
        <strain evidence="2 3">DSM 24762</strain>
    </source>
</reference>
<dbReference type="InterPro" id="IPR038461">
    <property type="entry name" value="Schlafen_AlbA_2_dom_sf"/>
</dbReference>
<dbReference type="Pfam" id="PF13749">
    <property type="entry name" value="HATPase_c_4"/>
    <property type="match status" value="1"/>
</dbReference>
<dbReference type="Proteomes" id="UP000243657">
    <property type="component" value="Unassembled WGS sequence"/>
</dbReference>
<sequence>MGIKTNDELYRYLNENESRHLEFKAASKQFDFTKLLQYCCAFSCEGGGEIVFGVSDDKRIVGTQAFEDYPRAEKRIYDELGIRCVFDEKVVESKRVLILHIPRSIPGRPTMYNGQYWMRNGESLQPMSQDRLRVLLNEVVPDWLDENEPGMYSWDEVQTLLAVEKYYDLLGVPVPNTSTKIDDFIRLKFVERSWRDPDKFYIRRLGALVLARDLDKFQDVRYRKIRVIQLRGSDITHAISDRYFSAGYAVVFAEALSYINALIPAREVFDDGLRHIIKDFPDVAIREILANACVHQDFYSNGDVAVTIADDYISVVNPGIPEISTNRFVDEAYERNESLAEVLRILRICEKRGSGIDRALENIESEKRNAPEFLIKEKSTEVRLTKSHFGDMSIQERINAVYLHCCLRAEKNEYLTNGSLRERFGLPKNKAAQISQLIAQAADKGLIVQDPSTRGAKRTARYRPFYYYEPGTTDFI</sequence>
<dbReference type="Pfam" id="PF04326">
    <property type="entry name" value="SLFN_AlbA_2"/>
    <property type="match status" value="1"/>
</dbReference>
<dbReference type="PANTHER" id="PTHR30595:SF6">
    <property type="entry name" value="SCHLAFEN ALBA-2 DOMAIN-CONTAINING PROTEIN"/>
    <property type="match status" value="1"/>
</dbReference>
<dbReference type="InterPro" id="IPR007421">
    <property type="entry name" value="Schlafen_AlbA_2_dom"/>
</dbReference>
<comment type="caution">
    <text evidence="2">The sequence shown here is derived from an EMBL/GenBank/DDBJ whole genome shotgun (WGS) entry which is preliminary data.</text>
</comment>
<dbReference type="AlphaFoldDB" id="A0A261F4S2"/>
<evidence type="ECO:0000259" key="1">
    <source>
        <dbReference type="Pfam" id="PF04326"/>
    </source>
</evidence>
<keyword evidence="3" id="KW-1185">Reference proteome</keyword>